<dbReference type="InterPro" id="IPR016923">
    <property type="entry name" value="UCP029509"/>
</dbReference>
<dbReference type="RefSeq" id="WP_034831707.1">
    <property type="nucleotide sequence ID" value="NZ_JANX01000018.1"/>
</dbReference>
<dbReference type="EMBL" id="JANX01000018">
    <property type="protein sequence ID" value="KGM35651.1"/>
    <property type="molecule type" value="Genomic_DNA"/>
</dbReference>
<feature type="transmembrane region" description="Helical" evidence="1">
    <location>
        <begin position="20"/>
        <end position="43"/>
    </location>
</feature>
<dbReference type="Pfam" id="PF09990">
    <property type="entry name" value="DUF2231"/>
    <property type="match status" value="1"/>
</dbReference>
<keyword evidence="1" id="KW-0472">Membrane</keyword>
<dbReference type="OrthoDB" id="2873672at2"/>
<proteinExistence type="predicted"/>
<feature type="transmembrane region" description="Helical" evidence="1">
    <location>
        <begin position="55"/>
        <end position="76"/>
    </location>
</feature>
<dbReference type="PIRSF" id="PIRSF029509">
    <property type="entry name" value="UCP029509"/>
    <property type="match status" value="1"/>
</dbReference>
<organism evidence="3 4">
    <name type="scientific">Inquilinus limosus MP06</name>
    <dbReference type="NCBI Taxonomy" id="1398085"/>
    <lineage>
        <taxon>Bacteria</taxon>
        <taxon>Pseudomonadati</taxon>
        <taxon>Pseudomonadota</taxon>
        <taxon>Alphaproteobacteria</taxon>
        <taxon>Rhodospirillales</taxon>
        <taxon>Rhodospirillaceae</taxon>
        <taxon>Inquilinus</taxon>
    </lineage>
</organism>
<dbReference type="Proteomes" id="UP000029995">
    <property type="component" value="Unassembled WGS sequence"/>
</dbReference>
<sequence length="156" mass="16248">MPAPQTRNPAATAAIMGHPLHPLLVTLPIGFFVATLLFDVVYWSGHEPAFATGAMWLLGAGLIGAVLAAVAGVVDFSGDPRIRGLSGAWPHAIGNVVVVLIQAFSFFQRTQDAAGAVLPLGLVLSIVAVAIFGVTGWLGGELVFRGRVAVQDEPRQ</sequence>
<feature type="transmembrane region" description="Helical" evidence="1">
    <location>
        <begin position="88"/>
        <end position="107"/>
    </location>
</feature>
<feature type="domain" description="DUF2231" evidence="2">
    <location>
        <begin position="17"/>
        <end position="151"/>
    </location>
</feature>
<gene>
    <name evidence="3" type="ORF">P409_03310</name>
</gene>
<evidence type="ECO:0000313" key="4">
    <source>
        <dbReference type="Proteomes" id="UP000029995"/>
    </source>
</evidence>
<reference evidence="3 4" key="1">
    <citation type="submission" date="2014-01" db="EMBL/GenBank/DDBJ databases">
        <title>Genome sequence determination for a cystic fibrosis isolate, Inquilinus limosus.</title>
        <authorList>
            <person name="Pino M."/>
            <person name="Di Conza J."/>
            <person name="Gutkind G."/>
        </authorList>
    </citation>
    <scope>NUCLEOTIDE SEQUENCE [LARGE SCALE GENOMIC DNA]</scope>
    <source>
        <strain evidence="3 4">MP06</strain>
    </source>
</reference>
<protein>
    <submittedName>
        <fullName evidence="3">Membrane protein</fullName>
    </submittedName>
</protein>
<name>A0A0A0DA94_9PROT</name>
<accession>A0A0A0DA94</accession>
<evidence type="ECO:0000256" key="1">
    <source>
        <dbReference type="SAM" id="Phobius"/>
    </source>
</evidence>
<feature type="transmembrane region" description="Helical" evidence="1">
    <location>
        <begin position="113"/>
        <end position="138"/>
    </location>
</feature>
<dbReference type="InterPro" id="IPR019251">
    <property type="entry name" value="DUF2231_TM"/>
</dbReference>
<comment type="caution">
    <text evidence="3">The sequence shown here is derived from an EMBL/GenBank/DDBJ whole genome shotgun (WGS) entry which is preliminary data.</text>
</comment>
<keyword evidence="1" id="KW-0812">Transmembrane</keyword>
<dbReference type="AlphaFoldDB" id="A0A0A0DA94"/>
<evidence type="ECO:0000259" key="2">
    <source>
        <dbReference type="Pfam" id="PF09990"/>
    </source>
</evidence>
<evidence type="ECO:0000313" key="3">
    <source>
        <dbReference type="EMBL" id="KGM35651.1"/>
    </source>
</evidence>
<keyword evidence="1" id="KW-1133">Transmembrane helix</keyword>